<dbReference type="AlphaFoldDB" id="A0A0K1PT89"/>
<reference evidence="1 2" key="1">
    <citation type="submission" date="2015-08" db="EMBL/GenBank/DDBJ databases">
        <authorList>
            <person name="Babu N.S."/>
            <person name="Beckwith C.J."/>
            <person name="Beseler K.G."/>
            <person name="Brison A."/>
            <person name="Carone J.V."/>
            <person name="Caskin T.P."/>
            <person name="Diamond M."/>
            <person name="Durham M.E."/>
            <person name="Foxe J.M."/>
            <person name="Go M."/>
            <person name="Henderson B.A."/>
            <person name="Jones I.B."/>
            <person name="McGettigan J.A."/>
            <person name="Micheletti S.J."/>
            <person name="Nasrallah M.E."/>
            <person name="Ortiz D."/>
            <person name="Piller C.R."/>
            <person name="Privatt S.R."/>
            <person name="Schneider S.L."/>
            <person name="Sharp S."/>
            <person name="Smith T.C."/>
            <person name="Stanton J.D."/>
            <person name="Ullery H.E."/>
            <person name="Wilson R.J."/>
            <person name="Serrano M.G."/>
            <person name="Buck G."/>
            <person name="Lee V."/>
            <person name="Wang Y."/>
            <person name="Carvalho R."/>
            <person name="Voegtly L."/>
            <person name="Shi R."/>
            <person name="Duckworth R."/>
            <person name="Johnson A."/>
            <person name="Loviza R."/>
            <person name="Walstead R."/>
            <person name="Shah Z."/>
            <person name="Kiflezghi M."/>
            <person name="Wade K."/>
            <person name="Ball S.L."/>
            <person name="Bradley K.W."/>
            <person name="Asai D.J."/>
            <person name="Bowman C.A."/>
            <person name="Russell D.A."/>
            <person name="Pope W.H."/>
            <person name="Jacobs-Sera D."/>
            <person name="Hendrix R.W."/>
            <person name="Hatfull G.F."/>
        </authorList>
    </citation>
    <scope>NUCLEOTIDE SEQUENCE [LARGE SCALE GENOMIC DNA]</scope>
    <source>
        <strain evidence="1 2">DSM 27648</strain>
    </source>
</reference>
<proteinExistence type="predicted"/>
<dbReference type="KEGG" id="llu:AKJ09_03412"/>
<evidence type="ECO:0000313" key="2">
    <source>
        <dbReference type="Proteomes" id="UP000064967"/>
    </source>
</evidence>
<gene>
    <name evidence="1" type="ORF">AKJ09_03412</name>
</gene>
<dbReference type="STRING" id="1391654.AKJ09_03412"/>
<evidence type="ECO:0000313" key="1">
    <source>
        <dbReference type="EMBL" id="AKU96748.1"/>
    </source>
</evidence>
<organism evidence="1 2">
    <name type="scientific">Labilithrix luteola</name>
    <dbReference type="NCBI Taxonomy" id="1391654"/>
    <lineage>
        <taxon>Bacteria</taxon>
        <taxon>Pseudomonadati</taxon>
        <taxon>Myxococcota</taxon>
        <taxon>Polyangia</taxon>
        <taxon>Polyangiales</taxon>
        <taxon>Labilitrichaceae</taxon>
        <taxon>Labilithrix</taxon>
    </lineage>
</organism>
<sequence length="43" mass="4938">MTVLRRNGGSGQILRCATLMQARERLVIRARKASRQRSQRSPK</sequence>
<dbReference type="EMBL" id="CP012333">
    <property type="protein sequence ID" value="AKU96748.1"/>
    <property type="molecule type" value="Genomic_DNA"/>
</dbReference>
<dbReference type="Proteomes" id="UP000064967">
    <property type="component" value="Chromosome"/>
</dbReference>
<accession>A0A0K1PT89</accession>
<keyword evidence="2" id="KW-1185">Reference proteome</keyword>
<protein>
    <submittedName>
        <fullName evidence="1">Uncharacterized protein</fullName>
    </submittedName>
</protein>
<name>A0A0K1PT89_9BACT</name>